<dbReference type="Gene3D" id="1.10.1420.10">
    <property type="match status" value="2"/>
</dbReference>
<dbReference type="Gene3D" id="3.40.50.300">
    <property type="entry name" value="P-loop containing nucleotide triphosphate hydrolases"/>
    <property type="match status" value="1"/>
</dbReference>
<keyword evidence="4" id="KW-0238">DNA-binding</keyword>
<feature type="domain" description="DNA mismatch repair proteins mutS family" evidence="7">
    <location>
        <begin position="338"/>
        <end position="539"/>
    </location>
</feature>
<evidence type="ECO:0000256" key="5">
    <source>
        <dbReference type="ARBA" id="ARBA00023204"/>
    </source>
</evidence>
<dbReference type="GO" id="GO:0006298">
    <property type="term" value="P:mismatch repair"/>
    <property type="evidence" value="ECO:0007669"/>
    <property type="project" value="InterPro"/>
</dbReference>
<feature type="domain" description="DNA mismatch repair protein MutS core" evidence="6">
    <location>
        <begin position="33"/>
        <end position="321"/>
    </location>
</feature>
<keyword evidence="5" id="KW-0234">DNA repair</keyword>
<comment type="similarity">
    <text evidence="1">Belongs to the DNA mismatch repair MutS family.</text>
</comment>
<keyword evidence="8" id="KW-0255">Endonuclease</keyword>
<evidence type="ECO:0000256" key="2">
    <source>
        <dbReference type="ARBA" id="ARBA00022741"/>
    </source>
</evidence>
<keyword evidence="8" id="KW-0378">Hydrolase</keyword>
<dbReference type="GO" id="GO:0030983">
    <property type="term" value="F:mismatched DNA binding"/>
    <property type="evidence" value="ECO:0007669"/>
    <property type="project" value="InterPro"/>
</dbReference>
<evidence type="ECO:0000259" key="7">
    <source>
        <dbReference type="SMART" id="SM00534"/>
    </source>
</evidence>
<dbReference type="GO" id="GO:0004519">
    <property type="term" value="F:endonuclease activity"/>
    <property type="evidence" value="ECO:0007669"/>
    <property type="project" value="UniProtKB-KW"/>
</dbReference>
<keyword evidence="5" id="KW-0227">DNA damage</keyword>
<dbReference type="GO" id="GO:0140664">
    <property type="term" value="F:ATP-dependent DNA damage sensor activity"/>
    <property type="evidence" value="ECO:0007669"/>
    <property type="project" value="InterPro"/>
</dbReference>
<gene>
    <name evidence="8" type="ORF">DNHGIG_13230</name>
</gene>
<evidence type="ECO:0000256" key="4">
    <source>
        <dbReference type="ARBA" id="ARBA00023125"/>
    </source>
</evidence>
<dbReference type="SMART" id="SM00533">
    <property type="entry name" value="MUTSd"/>
    <property type="match status" value="1"/>
</dbReference>
<evidence type="ECO:0000259" key="6">
    <source>
        <dbReference type="SMART" id="SM00533"/>
    </source>
</evidence>
<dbReference type="SUPFAM" id="SSF48334">
    <property type="entry name" value="DNA repair protein MutS, domain III"/>
    <property type="match status" value="1"/>
</dbReference>
<reference evidence="8" key="1">
    <citation type="journal article" date="2023" name="Int. J. Syst. Evol. Microbiol.">
        <title>Collibacillus ludicampi gen. nov., sp. nov., a new soil bacterium of the family Alicyclobacillaceae.</title>
        <authorList>
            <person name="Jojima T."/>
            <person name="Ioku Y."/>
            <person name="Fukuta Y."/>
            <person name="Shirasaka N."/>
            <person name="Matsumura Y."/>
            <person name="Mori M."/>
        </authorList>
    </citation>
    <scope>NUCLEOTIDE SEQUENCE</scope>
    <source>
        <strain evidence="8">TP075</strain>
    </source>
</reference>
<keyword evidence="2" id="KW-0547">Nucleotide-binding</keyword>
<dbReference type="InterPro" id="IPR045076">
    <property type="entry name" value="MutS"/>
</dbReference>
<evidence type="ECO:0000256" key="3">
    <source>
        <dbReference type="ARBA" id="ARBA00022840"/>
    </source>
</evidence>
<dbReference type="InterPro" id="IPR000432">
    <property type="entry name" value="DNA_mismatch_repair_MutS_C"/>
</dbReference>
<dbReference type="SUPFAM" id="SSF52540">
    <property type="entry name" value="P-loop containing nucleoside triphosphate hydrolases"/>
    <property type="match status" value="1"/>
</dbReference>
<dbReference type="PANTHER" id="PTHR11361">
    <property type="entry name" value="DNA MISMATCH REPAIR PROTEIN MUTS FAMILY MEMBER"/>
    <property type="match status" value="1"/>
</dbReference>
<dbReference type="Pfam" id="PF00488">
    <property type="entry name" value="MutS_V"/>
    <property type="match status" value="1"/>
</dbReference>
<keyword evidence="8" id="KW-0540">Nuclease</keyword>
<proteinExistence type="inferred from homology"/>
<dbReference type="InterPro" id="IPR027417">
    <property type="entry name" value="P-loop_NTPase"/>
</dbReference>
<keyword evidence="9" id="KW-1185">Reference proteome</keyword>
<keyword evidence="3" id="KW-0067">ATP-binding</keyword>
<sequence length="558" mass="64543">MPAYHLLDEKTKIQVHWEQVWAQACPYSSLGKHYKNRLLPFGPNDRIAWQEEMNAVKQMRIALEDRDFAETLRNRLQSLRPVEQQLALLVKGMPLRVVDFFEIKQFLWTGRGLQESLREKQILFSWMTDVDWERLLRLLNPSAELKPDFSIDDGYDPRLAQLRNACDEVRAEIRKMRKELYDVLHARYGRLPNREGEYIWDKNDRDMLALANEDRSLIRQAENAWEVIFRIVDSTDIEKLKEKEQVLMEQLEAVEKEVLQEISRHFLPEVDRLRQVHQAFGRLDWLVAKSEWANRWKAVEPKWNEWGWLIEDAVHPWIEKQVCEKGGRYTPLSLTFQRGVGVVTGPNMGGKSVALKTMALLQGLAQYGFHVPVRAYTFRPVERIRFLGGDEQTSEHGLSSFGGEVKRLVDILGETGEGLFLMDEVARTTNPQEGEAIAVGLVRHLLTTEHSAFVATHFAAVAKVPGIQAYRVIGLAHEKKEEIRLHQAGDMLVQLQQAMDYRIVPLRTEREQVPQDALWIAEHLGLPKAIIRYGRTHLGEQLDLHAANSTPKDRQVSH</sequence>
<dbReference type="EMBL" id="BOQE01000001">
    <property type="protein sequence ID" value="GIM45774.1"/>
    <property type="molecule type" value="Genomic_DNA"/>
</dbReference>
<dbReference type="PANTHER" id="PTHR11361:SF34">
    <property type="entry name" value="DNA MISMATCH REPAIR PROTEIN MSH1, MITOCHONDRIAL"/>
    <property type="match status" value="1"/>
</dbReference>
<dbReference type="Proteomes" id="UP001057291">
    <property type="component" value="Unassembled WGS sequence"/>
</dbReference>
<dbReference type="InterPro" id="IPR036187">
    <property type="entry name" value="DNA_mismatch_repair_MutS_sf"/>
</dbReference>
<organism evidence="8 9">
    <name type="scientific">Collibacillus ludicampi</name>
    <dbReference type="NCBI Taxonomy" id="2771369"/>
    <lineage>
        <taxon>Bacteria</taxon>
        <taxon>Bacillati</taxon>
        <taxon>Bacillota</taxon>
        <taxon>Bacilli</taxon>
        <taxon>Bacillales</taxon>
        <taxon>Alicyclobacillaceae</taxon>
        <taxon>Collibacillus</taxon>
    </lineage>
</organism>
<dbReference type="AlphaFoldDB" id="A0AAV4LDJ4"/>
<evidence type="ECO:0000313" key="9">
    <source>
        <dbReference type="Proteomes" id="UP001057291"/>
    </source>
</evidence>
<dbReference type="SMART" id="SM00534">
    <property type="entry name" value="MUTSac"/>
    <property type="match status" value="1"/>
</dbReference>
<name>A0AAV4LDJ4_9BACL</name>
<protein>
    <submittedName>
        <fullName evidence="8">Endonuclease MutS2</fullName>
    </submittedName>
</protein>
<dbReference type="GO" id="GO:0005524">
    <property type="term" value="F:ATP binding"/>
    <property type="evidence" value="ECO:0007669"/>
    <property type="project" value="UniProtKB-KW"/>
</dbReference>
<dbReference type="InterPro" id="IPR007696">
    <property type="entry name" value="DNA_mismatch_repair_MutS_core"/>
</dbReference>
<accession>A0AAV4LDJ4</accession>
<comment type="caution">
    <text evidence="8">The sequence shown here is derived from an EMBL/GenBank/DDBJ whole genome shotgun (WGS) entry which is preliminary data.</text>
</comment>
<evidence type="ECO:0000256" key="1">
    <source>
        <dbReference type="ARBA" id="ARBA00006271"/>
    </source>
</evidence>
<evidence type="ECO:0000313" key="8">
    <source>
        <dbReference type="EMBL" id="GIM45774.1"/>
    </source>
</evidence>